<evidence type="ECO:0008006" key="6">
    <source>
        <dbReference type="Google" id="ProtNLM"/>
    </source>
</evidence>
<organism evidence="4 5">
    <name type="scientific">Paenibacillus urinalis</name>
    <dbReference type="NCBI Taxonomy" id="521520"/>
    <lineage>
        <taxon>Bacteria</taxon>
        <taxon>Bacillati</taxon>
        <taxon>Bacillota</taxon>
        <taxon>Bacilli</taxon>
        <taxon>Bacillales</taxon>
        <taxon>Paenibacillaceae</taxon>
        <taxon>Paenibacillus</taxon>
    </lineage>
</organism>
<dbReference type="EMBL" id="CP118101">
    <property type="protein sequence ID" value="WDH83582.1"/>
    <property type="molecule type" value="Genomic_DNA"/>
</dbReference>
<reference evidence="4" key="1">
    <citation type="submission" date="2023-02" db="EMBL/GenBank/DDBJ databases">
        <title>Pathogen: clinical or host-associated sample.</title>
        <authorList>
            <person name="Hergert J."/>
            <person name="Casey R."/>
            <person name="Wagner J."/>
            <person name="Young E.L."/>
            <person name="Oakeson K.F."/>
        </authorList>
    </citation>
    <scope>NUCLEOTIDE SEQUENCE</scope>
    <source>
        <strain evidence="4">2022CK-00830</strain>
    </source>
</reference>
<dbReference type="InterPro" id="IPR001820">
    <property type="entry name" value="TIMP"/>
</dbReference>
<proteinExistence type="predicted"/>
<name>A0AAX3N218_9BACL</name>
<protein>
    <recommendedName>
        <fullName evidence="6">Tissue inhibitor of metalloproteinase</fullName>
    </recommendedName>
</protein>
<keyword evidence="3" id="KW-0812">Transmembrane</keyword>
<dbReference type="Gene3D" id="2.40.50.120">
    <property type="match status" value="1"/>
</dbReference>
<evidence type="ECO:0000256" key="1">
    <source>
        <dbReference type="ARBA" id="ARBA00004613"/>
    </source>
</evidence>
<comment type="subcellular location">
    <subcellularLocation>
        <location evidence="1">Secreted</location>
    </subcellularLocation>
</comment>
<dbReference type="GO" id="GO:0008191">
    <property type="term" value="F:metalloendopeptidase inhibitor activity"/>
    <property type="evidence" value="ECO:0007669"/>
    <property type="project" value="InterPro"/>
</dbReference>
<dbReference type="SUPFAM" id="SSF50242">
    <property type="entry name" value="TIMP-like"/>
    <property type="match status" value="1"/>
</dbReference>
<evidence type="ECO:0000256" key="3">
    <source>
        <dbReference type="SAM" id="Phobius"/>
    </source>
</evidence>
<keyword evidence="2" id="KW-0964">Secreted</keyword>
<accession>A0AAX3N218</accession>
<keyword evidence="3" id="KW-0472">Membrane</keyword>
<feature type="transmembrane region" description="Helical" evidence="3">
    <location>
        <begin position="171"/>
        <end position="189"/>
    </location>
</feature>
<dbReference type="RefSeq" id="WP_193746096.1">
    <property type="nucleotide sequence ID" value="NZ_CP118101.1"/>
</dbReference>
<dbReference type="GO" id="GO:0005576">
    <property type="term" value="C:extracellular region"/>
    <property type="evidence" value="ECO:0007669"/>
    <property type="project" value="UniProtKB-SubCell"/>
</dbReference>
<keyword evidence="3" id="KW-1133">Transmembrane helix</keyword>
<evidence type="ECO:0000313" key="4">
    <source>
        <dbReference type="EMBL" id="WDH83582.1"/>
    </source>
</evidence>
<evidence type="ECO:0000256" key="2">
    <source>
        <dbReference type="ARBA" id="ARBA00022525"/>
    </source>
</evidence>
<sequence>MKKYLIAIIAAVLLINMYGVFYADKAFACSCANLEPNEAYEHAEAVYTGKVLETKQERIQEGVRGPIEFRDANLMDIEETWKGVNESQIIVYDEGEENSCGINFEAGSTYLVYSYRVENSDLYTSLCSRTAEISQAEQDLEFLGQGRKAGNEVNLADEMSRISNKDYDMEMFIGGVLVVILAVAAMIFLKRRKGSRHR</sequence>
<dbReference type="InterPro" id="IPR008993">
    <property type="entry name" value="TIMP-like_OB-fold"/>
</dbReference>
<dbReference type="AlphaFoldDB" id="A0AAX3N218"/>
<gene>
    <name evidence="4" type="ORF">PUW23_04905</name>
</gene>
<evidence type="ECO:0000313" key="5">
    <source>
        <dbReference type="Proteomes" id="UP001220962"/>
    </source>
</evidence>
<dbReference type="Proteomes" id="UP001220962">
    <property type="component" value="Chromosome"/>
</dbReference>
<dbReference type="Pfam" id="PF00965">
    <property type="entry name" value="TIMP"/>
    <property type="match status" value="1"/>
</dbReference>